<feature type="domain" description="Tetrapyrrole methylase" evidence="7">
    <location>
        <begin position="25"/>
        <end position="233"/>
    </location>
</feature>
<dbReference type="GO" id="GO:0019354">
    <property type="term" value="P:siroheme biosynthetic process"/>
    <property type="evidence" value="ECO:0007669"/>
    <property type="project" value="TreeGrafter"/>
</dbReference>
<evidence type="ECO:0000256" key="2">
    <source>
        <dbReference type="ARBA" id="ARBA00022603"/>
    </source>
</evidence>
<dbReference type="Gene3D" id="3.40.50.10090">
    <property type="match status" value="2"/>
</dbReference>
<keyword evidence="3 9" id="KW-0808">Transferase</keyword>
<dbReference type="EMBL" id="RBDX01000007">
    <property type="protein sequence ID" value="RKN09799.1"/>
    <property type="molecule type" value="Genomic_DNA"/>
</dbReference>
<evidence type="ECO:0000259" key="8">
    <source>
        <dbReference type="Pfam" id="PF02602"/>
    </source>
</evidence>
<feature type="domain" description="Tetrapyrrole biosynthesis uroporphyrinogen III synthase" evidence="8">
    <location>
        <begin position="292"/>
        <end position="522"/>
    </location>
</feature>
<feature type="region of interest" description="Disordered" evidence="6">
    <location>
        <begin position="538"/>
        <end position="559"/>
    </location>
</feature>
<dbReference type="GO" id="GO:0004851">
    <property type="term" value="F:uroporphyrin-III C-methyltransferase activity"/>
    <property type="evidence" value="ECO:0007669"/>
    <property type="project" value="UniProtKB-EC"/>
</dbReference>
<dbReference type="CDD" id="cd06578">
    <property type="entry name" value="HemD"/>
    <property type="match status" value="1"/>
</dbReference>
<dbReference type="SUPFAM" id="SSF53790">
    <property type="entry name" value="Tetrapyrrole methylase"/>
    <property type="match status" value="1"/>
</dbReference>
<keyword evidence="11" id="KW-1185">Reference proteome</keyword>
<dbReference type="Proteomes" id="UP000268652">
    <property type="component" value="Unassembled WGS sequence"/>
</dbReference>
<name>A0A3A9WAQ2_9ACTN</name>
<organism evidence="9 12">
    <name type="scientific">Streptomyces radicis</name>
    <dbReference type="NCBI Taxonomy" id="1750517"/>
    <lineage>
        <taxon>Bacteria</taxon>
        <taxon>Bacillati</taxon>
        <taxon>Actinomycetota</taxon>
        <taxon>Actinomycetes</taxon>
        <taxon>Kitasatosporales</taxon>
        <taxon>Streptomycetaceae</taxon>
        <taxon>Streptomyces</taxon>
    </lineage>
</organism>
<dbReference type="GO" id="GO:0004852">
    <property type="term" value="F:uroporphyrinogen-III synthase activity"/>
    <property type="evidence" value="ECO:0007669"/>
    <property type="project" value="InterPro"/>
</dbReference>
<evidence type="ECO:0000256" key="6">
    <source>
        <dbReference type="SAM" id="MobiDB-lite"/>
    </source>
</evidence>
<keyword evidence="4" id="KW-0949">S-adenosyl-L-methionine</keyword>
<dbReference type="FunFam" id="3.40.50.10090:FF:000001">
    <property type="entry name" value="Bifunctional uroporphyrinogen-III C-methyltransferase/uroporphyrinogen-III synthase"/>
    <property type="match status" value="1"/>
</dbReference>
<dbReference type="InterPro" id="IPR014776">
    <property type="entry name" value="4pyrrole_Mease_sub2"/>
</dbReference>
<dbReference type="InterPro" id="IPR035996">
    <property type="entry name" value="4pyrrol_Methylase_sf"/>
</dbReference>
<evidence type="ECO:0000313" key="12">
    <source>
        <dbReference type="Proteomes" id="UP000275024"/>
    </source>
</evidence>
<keyword evidence="5" id="KW-0627">Porphyrin biosynthesis</keyword>
<comment type="caution">
    <text evidence="9">The sequence shown here is derived from an EMBL/GenBank/DDBJ whole genome shotgun (WGS) entry which is preliminary data.</text>
</comment>
<protein>
    <recommendedName>
        <fullName evidence="1">uroporphyrinogen-III C-methyltransferase</fullName>
        <ecNumber evidence="1">2.1.1.107</ecNumber>
    </recommendedName>
</protein>
<dbReference type="InterPro" id="IPR014777">
    <property type="entry name" value="4pyrrole_Mease_sub1"/>
</dbReference>
<evidence type="ECO:0000256" key="1">
    <source>
        <dbReference type="ARBA" id="ARBA00012162"/>
    </source>
</evidence>
<gene>
    <name evidence="10" type="ORF">D7318_13165</name>
    <name evidence="9" type="ORF">D7319_12210</name>
</gene>
<dbReference type="InterPro" id="IPR036108">
    <property type="entry name" value="4pyrrol_syn_uPrphyn_synt_sf"/>
</dbReference>
<keyword evidence="2 9" id="KW-0489">Methyltransferase</keyword>
<dbReference type="PANTHER" id="PTHR45790:SF3">
    <property type="entry name" value="S-ADENOSYL-L-METHIONINE-DEPENDENT UROPORPHYRINOGEN III METHYLTRANSFERASE, CHLOROPLASTIC"/>
    <property type="match status" value="1"/>
</dbReference>
<dbReference type="FunFam" id="3.40.50.10090:FF:000002">
    <property type="entry name" value="Bifunctional uroporphyrinogen-III C-methyltransferase/uroporphyrinogen-III synthase"/>
    <property type="match status" value="1"/>
</dbReference>
<evidence type="ECO:0000313" key="9">
    <source>
        <dbReference type="EMBL" id="RKN09799.1"/>
    </source>
</evidence>
<dbReference type="Pfam" id="PF02602">
    <property type="entry name" value="HEM4"/>
    <property type="match status" value="1"/>
</dbReference>
<dbReference type="SUPFAM" id="SSF69618">
    <property type="entry name" value="HemD-like"/>
    <property type="match status" value="1"/>
</dbReference>
<dbReference type="InterPro" id="IPR050161">
    <property type="entry name" value="Siro_Cobalamin_biosynth"/>
</dbReference>
<evidence type="ECO:0000259" key="7">
    <source>
        <dbReference type="Pfam" id="PF00590"/>
    </source>
</evidence>
<evidence type="ECO:0000313" key="10">
    <source>
        <dbReference type="EMBL" id="RKN23436.1"/>
    </source>
</evidence>
<dbReference type="EMBL" id="RBDY01000007">
    <property type="protein sequence ID" value="RKN23436.1"/>
    <property type="molecule type" value="Genomic_DNA"/>
</dbReference>
<evidence type="ECO:0000256" key="3">
    <source>
        <dbReference type="ARBA" id="ARBA00022679"/>
    </source>
</evidence>
<dbReference type="Pfam" id="PF00590">
    <property type="entry name" value="TP_methylase"/>
    <property type="match status" value="1"/>
</dbReference>
<dbReference type="PROSITE" id="PS00839">
    <property type="entry name" value="SUMT_1"/>
    <property type="match status" value="1"/>
</dbReference>
<sequence length="559" mass="59200">MSPTTTHPTPAPARARPSGVSLGHVTFLGAGPGDPGLLTLRAVDVLAQADVLIADPEAFEVVREHIRPGTETPLQRAGDDKDPGAFATADDVADLVMRAAHRGKRVVRAVAGDPGMDTDTTADMLALAAEGITFEVVPGIAHAVGVAAYAGVPLRDPEGGDVRFVNGPTADERCWTEVGASDATVVLSTTLESVAVSAGRLIAAGRKPDTPLSVTVAGTTTRQRTWTATLGTVERTLKSAKVLPTGEGDRSVIAVVGERSAPAQREQLAWFESKPLFGWKVLVPRTKEQAASLSEQLRSYGAVPSEVPTIAVEPPRTPQQMDRAVKGLVTGRYEWIAFTSVNAVRAIREKFEEYGLDARAFAGIKVAAVGEQTARALLRFGVRPDLVPSGEQSAAGLLEDWPPYDPVFDPIDRVFLPRADIATETLVAGLVELGWEVDDVTAYRTVRASPPPATTREAIKGGGFDAVLFTSSSTVRNLVGIAGKPHNVTVIACIGPATARTAEEHGLRVDVMAPEPSVHKLAEALAQFGAERRAAALDAGEVLKRPSEKRPQRRRARTP</sequence>
<proteinExistence type="predicted"/>
<feature type="compositionally biased region" description="Basic and acidic residues" evidence="6">
    <location>
        <begin position="538"/>
        <end position="550"/>
    </location>
</feature>
<dbReference type="GO" id="GO:0032259">
    <property type="term" value="P:methylation"/>
    <property type="evidence" value="ECO:0007669"/>
    <property type="project" value="UniProtKB-KW"/>
</dbReference>
<reference evidence="11 12" key="1">
    <citation type="submission" date="2018-09" db="EMBL/GenBank/DDBJ databases">
        <title>Streptomyces sp. nov. DS1-2, an endophytic actinomycete isolated from roots of Dendrobium scabrilingue.</title>
        <authorList>
            <person name="Kuncharoen N."/>
            <person name="Kudo T."/>
            <person name="Ohkuma M."/>
            <person name="Yuki M."/>
            <person name="Tanasupawat S."/>
        </authorList>
    </citation>
    <scope>NUCLEOTIDE SEQUENCE [LARGE SCALE GENOMIC DNA]</scope>
    <source>
        <strain evidence="9 12">AZ1-7</strain>
        <strain evidence="10 11">DS1-2</strain>
    </source>
</reference>
<dbReference type="Proteomes" id="UP000275024">
    <property type="component" value="Unassembled WGS sequence"/>
</dbReference>
<dbReference type="Gene3D" id="3.40.1010.10">
    <property type="entry name" value="Cobalt-precorrin-4 Transmethylase, Domain 1"/>
    <property type="match status" value="1"/>
</dbReference>
<accession>A0A3A9WAQ2</accession>
<evidence type="ECO:0000256" key="4">
    <source>
        <dbReference type="ARBA" id="ARBA00022691"/>
    </source>
</evidence>
<dbReference type="OrthoDB" id="9815856at2"/>
<dbReference type="InterPro" id="IPR003754">
    <property type="entry name" value="4pyrrol_synth_uPrphyn_synth"/>
</dbReference>
<evidence type="ECO:0000256" key="5">
    <source>
        <dbReference type="ARBA" id="ARBA00023244"/>
    </source>
</evidence>
<dbReference type="InterPro" id="IPR000878">
    <property type="entry name" value="4pyrrol_Mease"/>
</dbReference>
<evidence type="ECO:0000313" key="11">
    <source>
        <dbReference type="Proteomes" id="UP000268652"/>
    </source>
</evidence>
<dbReference type="AlphaFoldDB" id="A0A3A9WAQ2"/>
<dbReference type="Gene3D" id="3.30.950.10">
    <property type="entry name" value="Methyltransferase, Cobalt-precorrin-4 Transmethylase, Domain 2"/>
    <property type="match status" value="1"/>
</dbReference>
<dbReference type="EC" id="2.1.1.107" evidence="1"/>
<dbReference type="PANTHER" id="PTHR45790">
    <property type="entry name" value="SIROHEME SYNTHASE-RELATED"/>
    <property type="match status" value="1"/>
</dbReference>
<dbReference type="InterPro" id="IPR003043">
    <property type="entry name" value="Uropor_MeTrfase_CS"/>
</dbReference>